<dbReference type="AlphaFoldDB" id="A0A8H6WZ06"/>
<dbReference type="EMBL" id="JACAZH010000060">
    <property type="protein sequence ID" value="KAF7331175.1"/>
    <property type="molecule type" value="Genomic_DNA"/>
</dbReference>
<dbReference type="Proteomes" id="UP000623467">
    <property type="component" value="Unassembled WGS sequence"/>
</dbReference>
<dbReference type="OrthoDB" id="3036030at2759"/>
<protein>
    <submittedName>
        <fullName evidence="2">Uncharacterized protein</fullName>
    </submittedName>
</protein>
<sequence>MKFKAAPCPLFPLLFLRSRHSPRRLVRTRFNFAGQNQPHLNPGPSWDVVNMEHPPQPGQPVTEPLMEAKEDRAIKRDEFVGNLFEEGKQTREMLTSLMDRMERMEAAAKEKDVESLRKEAAAKKKDVDSLRKEVLVWRRLVATFEFLVAQKDVIELHESIDRCLRGYNDLIFDVKRVSSDDRPLVIQPSDKETLKDDEVEYITHLFKKLPNNKQSLRFARDAALDILTPGERNLCQVLVEARGEGREERNAFQHLQPDVATATKRLEVLFPQSPELYTILQNFLKLDPSRMRGDNEAGKPDVHFKLFARPGTYQPVEAMKEALTRDRSMLADLEQQLAKEEAIEAAEAAAAAKKEASKEQ</sequence>
<gene>
    <name evidence="2" type="ORF">MSAN_02436100</name>
</gene>
<keyword evidence="3" id="KW-1185">Reference proteome</keyword>
<evidence type="ECO:0000256" key="1">
    <source>
        <dbReference type="SAM" id="Coils"/>
    </source>
</evidence>
<proteinExistence type="predicted"/>
<keyword evidence="1" id="KW-0175">Coiled coil</keyword>
<name>A0A8H6WZ06_9AGAR</name>
<feature type="coiled-coil region" evidence="1">
    <location>
        <begin position="94"/>
        <end position="133"/>
    </location>
</feature>
<accession>A0A8H6WZ06</accession>
<evidence type="ECO:0000313" key="3">
    <source>
        <dbReference type="Proteomes" id="UP000623467"/>
    </source>
</evidence>
<feature type="coiled-coil region" evidence="1">
    <location>
        <begin position="316"/>
        <end position="359"/>
    </location>
</feature>
<evidence type="ECO:0000313" key="2">
    <source>
        <dbReference type="EMBL" id="KAF7331175.1"/>
    </source>
</evidence>
<comment type="caution">
    <text evidence="2">The sequence shown here is derived from an EMBL/GenBank/DDBJ whole genome shotgun (WGS) entry which is preliminary data.</text>
</comment>
<organism evidence="2 3">
    <name type="scientific">Mycena sanguinolenta</name>
    <dbReference type="NCBI Taxonomy" id="230812"/>
    <lineage>
        <taxon>Eukaryota</taxon>
        <taxon>Fungi</taxon>
        <taxon>Dikarya</taxon>
        <taxon>Basidiomycota</taxon>
        <taxon>Agaricomycotina</taxon>
        <taxon>Agaricomycetes</taxon>
        <taxon>Agaricomycetidae</taxon>
        <taxon>Agaricales</taxon>
        <taxon>Marasmiineae</taxon>
        <taxon>Mycenaceae</taxon>
        <taxon>Mycena</taxon>
    </lineage>
</organism>
<reference evidence="2" key="1">
    <citation type="submission" date="2020-05" db="EMBL/GenBank/DDBJ databases">
        <title>Mycena genomes resolve the evolution of fungal bioluminescence.</title>
        <authorList>
            <person name="Tsai I.J."/>
        </authorList>
    </citation>
    <scope>NUCLEOTIDE SEQUENCE</scope>
    <source>
        <strain evidence="2">160909Yilan</strain>
    </source>
</reference>